<keyword evidence="8" id="KW-1185">Reference proteome</keyword>
<reference evidence="7 8" key="1">
    <citation type="submission" date="2020-07" db="EMBL/GenBank/DDBJ databases">
        <title>Sequencing the genomes of 1000 actinobacteria strains.</title>
        <authorList>
            <person name="Klenk H.-P."/>
        </authorList>
    </citation>
    <scope>NUCLEOTIDE SEQUENCE [LARGE SCALE GENOMIC DNA]</scope>
    <source>
        <strain evidence="7 8">DSM 26474</strain>
    </source>
</reference>
<evidence type="ECO:0000256" key="3">
    <source>
        <dbReference type="ARBA" id="ARBA00022679"/>
    </source>
</evidence>
<organism evidence="7 8">
    <name type="scientific">Herbiconiux flava</name>
    <dbReference type="NCBI Taxonomy" id="881268"/>
    <lineage>
        <taxon>Bacteria</taxon>
        <taxon>Bacillati</taxon>
        <taxon>Actinomycetota</taxon>
        <taxon>Actinomycetes</taxon>
        <taxon>Micrococcales</taxon>
        <taxon>Microbacteriaceae</taxon>
        <taxon>Herbiconiux</taxon>
    </lineage>
</organism>
<dbReference type="PRINTS" id="PR00508">
    <property type="entry name" value="S21N4MTFRASE"/>
</dbReference>
<dbReference type="InterPro" id="IPR029063">
    <property type="entry name" value="SAM-dependent_MTases_sf"/>
</dbReference>
<evidence type="ECO:0000259" key="6">
    <source>
        <dbReference type="Pfam" id="PF01555"/>
    </source>
</evidence>
<dbReference type="PROSITE" id="PS00092">
    <property type="entry name" value="N6_MTASE"/>
    <property type="match status" value="1"/>
</dbReference>
<dbReference type="InterPro" id="IPR002941">
    <property type="entry name" value="DNA_methylase_N4/N6"/>
</dbReference>
<dbReference type="RefSeq" id="WP_179547020.1">
    <property type="nucleotide sequence ID" value="NZ_BSEW01000001.1"/>
</dbReference>
<feature type="domain" description="DNA methylase N-4/N-6" evidence="6">
    <location>
        <begin position="54"/>
        <end position="348"/>
    </location>
</feature>
<gene>
    <name evidence="7" type="ORF">BJ984_000911</name>
</gene>
<evidence type="ECO:0000256" key="5">
    <source>
        <dbReference type="SAM" id="MobiDB-lite"/>
    </source>
</evidence>
<keyword evidence="3 7" id="KW-0808">Transferase</keyword>
<dbReference type="EC" id="2.1.1.-" evidence="4"/>
<evidence type="ECO:0000256" key="2">
    <source>
        <dbReference type="ARBA" id="ARBA00022603"/>
    </source>
</evidence>
<dbReference type="InterPro" id="IPR001091">
    <property type="entry name" value="RM_Methyltransferase"/>
</dbReference>
<dbReference type="GO" id="GO:0003677">
    <property type="term" value="F:DNA binding"/>
    <property type="evidence" value="ECO:0007669"/>
    <property type="project" value="InterPro"/>
</dbReference>
<dbReference type="Gene3D" id="3.40.50.150">
    <property type="entry name" value="Vaccinia Virus protein VP39"/>
    <property type="match status" value="1"/>
</dbReference>
<evidence type="ECO:0000313" key="8">
    <source>
        <dbReference type="Proteomes" id="UP000549913"/>
    </source>
</evidence>
<dbReference type="AlphaFoldDB" id="A0A852SJX4"/>
<protein>
    <recommendedName>
        <fullName evidence="4">Methyltransferase</fullName>
        <ecNumber evidence="4">2.1.1.-</ecNumber>
    </recommendedName>
</protein>
<proteinExistence type="inferred from homology"/>
<dbReference type="SUPFAM" id="SSF53335">
    <property type="entry name" value="S-adenosyl-L-methionine-dependent methyltransferases"/>
    <property type="match status" value="1"/>
</dbReference>
<dbReference type="Proteomes" id="UP000549913">
    <property type="component" value="Unassembled WGS sequence"/>
</dbReference>
<dbReference type="InterPro" id="IPR002052">
    <property type="entry name" value="DNA_methylase_N6_adenine_CS"/>
</dbReference>
<evidence type="ECO:0000256" key="1">
    <source>
        <dbReference type="ARBA" id="ARBA00006594"/>
    </source>
</evidence>
<keyword evidence="2 7" id="KW-0489">Methyltransferase</keyword>
<evidence type="ECO:0000313" key="7">
    <source>
        <dbReference type="EMBL" id="NYD69753.1"/>
    </source>
</evidence>
<dbReference type="GO" id="GO:0008170">
    <property type="term" value="F:N-methyltransferase activity"/>
    <property type="evidence" value="ECO:0007669"/>
    <property type="project" value="InterPro"/>
</dbReference>
<sequence length="364" mass="39705">MPVAGSPEAGSSDTDAPAARSPLDEFADDARGEGLVVHADNLPVLGAFPDGSFTLIYLDPPFNTGRAQARRSTTVKRVPLPEAVGEHPDAAAPVETSVTETGAPAGDPATVTAAEPVAGPVPESAADPAPDPVPGRYAGFKGRLYDRIKGDLLQYDDRFDDYWSFLEPRLVEAWRLLADDGTLYLHLDYREAHYAKVLLDALFGRESFLNEIIWAYDYGAKSKNRWPTKHDTILVYVKNPSTYYFDSETVDREPYMAPGLVTPERAARGKLPTDVWWHTIVSPTGREKTGYPTQKPEGVLRRIVQASSREGDWVLDFFAGSGTTGAVAAALGRNYVLVDRNEAAIDVIRRRLPAARVVEVPAAP</sequence>
<comment type="caution">
    <text evidence="7">The sequence shown here is derived from an EMBL/GenBank/DDBJ whole genome shotgun (WGS) entry which is preliminary data.</text>
</comment>
<accession>A0A852SJX4</accession>
<dbReference type="Pfam" id="PF01555">
    <property type="entry name" value="N6_N4_Mtase"/>
    <property type="match status" value="1"/>
</dbReference>
<comment type="similarity">
    <text evidence="1 4">Belongs to the N(4)/N(6)-methyltransferase family.</text>
</comment>
<dbReference type="EMBL" id="JACCBM010000001">
    <property type="protein sequence ID" value="NYD69753.1"/>
    <property type="molecule type" value="Genomic_DNA"/>
</dbReference>
<name>A0A852SJX4_9MICO</name>
<feature type="region of interest" description="Disordered" evidence="5">
    <location>
        <begin position="85"/>
        <end position="111"/>
    </location>
</feature>
<dbReference type="GO" id="GO:0032259">
    <property type="term" value="P:methylation"/>
    <property type="evidence" value="ECO:0007669"/>
    <property type="project" value="UniProtKB-KW"/>
</dbReference>
<feature type="region of interest" description="Disordered" evidence="5">
    <location>
        <begin position="1"/>
        <end position="27"/>
    </location>
</feature>
<evidence type="ECO:0000256" key="4">
    <source>
        <dbReference type="RuleBase" id="RU362026"/>
    </source>
</evidence>